<organism evidence="3">
    <name type="scientific">Brassica campestris</name>
    <name type="common">Field mustard</name>
    <dbReference type="NCBI Taxonomy" id="3711"/>
    <lineage>
        <taxon>Eukaryota</taxon>
        <taxon>Viridiplantae</taxon>
        <taxon>Streptophyta</taxon>
        <taxon>Embryophyta</taxon>
        <taxon>Tracheophyta</taxon>
        <taxon>Spermatophyta</taxon>
        <taxon>Magnoliopsida</taxon>
        <taxon>eudicotyledons</taxon>
        <taxon>Gunneridae</taxon>
        <taxon>Pentapetalae</taxon>
        <taxon>rosids</taxon>
        <taxon>malvids</taxon>
        <taxon>Brassicales</taxon>
        <taxon>Brassicaceae</taxon>
        <taxon>Brassiceae</taxon>
        <taxon>Brassica</taxon>
    </lineage>
</organism>
<name>A0A3P6A2H6_BRACM</name>
<dbReference type="EMBL" id="LR031572">
    <property type="protein sequence ID" value="VDC83405.1"/>
    <property type="molecule type" value="Genomic_DNA"/>
</dbReference>
<dbReference type="Proteomes" id="UP000694005">
    <property type="component" value="Chromosome A03"/>
</dbReference>
<protein>
    <recommendedName>
        <fullName evidence="1">Replication protein A 70 kDa DNA-binding subunit B/D first OB fold domain-containing protein</fullName>
    </recommendedName>
</protein>
<dbReference type="EMBL" id="LS974619">
    <property type="protein sequence ID" value="CAG7884328.1"/>
    <property type="molecule type" value="Genomic_DNA"/>
</dbReference>
<evidence type="ECO:0000259" key="1">
    <source>
        <dbReference type="Pfam" id="PF02721"/>
    </source>
</evidence>
<evidence type="ECO:0000313" key="2">
    <source>
        <dbReference type="EMBL" id="CAG7884328.1"/>
    </source>
</evidence>
<accession>A0A3P6A2H6</accession>
<feature type="domain" description="Replication protein A 70 kDa DNA-binding subunit B/D first OB fold" evidence="1">
    <location>
        <begin position="1"/>
        <end position="36"/>
    </location>
</feature>
<dbReference type="Gramene" id="A03p56710.2_BraZ1">
    <property type="protein sequence ID" value="A03p56710.2_BraZ1.CDS"/>
    <property type="gene ID" value="A03g56710.2_BraZ1"/>
</dbReference>
<gene>
    <name evidence="3" type="ORF">BRAA03T14623Z</name>
    <name evidence="2" type="ORF">BRAPAZ1V2_A03P56710.2</name>
</gene>
<dbReference type="Pfam" id="PF02721">
    <property type="entry name" value="DUF223"/>
    <property type="match status" value="1"/>
</dbReference>
<reference evidence="3" key="1">
    <citation type="submission" date="2018-11" db="EMBL/GenBank/DDBJ databases">
        <authorList>
            <consortium name="Genoscope - CEA"/>
            <person name="William W."/>
        </authorList>
    </citation>
    <scope>NUCLEOTIDE SEQUENCE</scope>
</reference>
<evidence type="ECO:0000313" key="3">
    <source>
        <dbReference type="EMBL" id="VDC83405.1"/>
    </source>
</evidence>
<dbReference type="InterPro" id="IPR003871">
    <property type="entry name" value="RFA1B/D_OB_1st"/>
</dbReference>
<dbReference type="AlphaFoldDB" id="A0A3P6A2H6"/>
<sequence length="110" mass="12892">MWRNIENFSINNPVVSYRPTNHQYKMNFIYGTDITPSTIQNDSMFLSLTNVLVFKCRLSNTESLPQHMLLTRIGDDTNFKYVNMFRIHVWVKDGTGEANFFFVFCLPNAI</sequence>
<proteinExistence type="predicted"/>